<dbReference type="InterPro" id="IPR002213">
    <property type="entry name" value="UDP_glucos_trans"/>
</dbReference>
<evidence type="ECO:0000313" key="9">
    <source>
        <dbReference type="Proteomes" id="UP001174677"/>
    </source>
</evidence>
<reference evidence="8" key="1">
    <citation type="journal article" date="2023" name="Plant Biotechnol. J.">
        <title>Chromosome-level wild Hevea brasiliensis genome provides new tools for genomic-assisted breeding and valuable loci to elevate rubber yield.</title>
        <authorList>
            <person name="Cheng H."/>
            <person name="Song X."/>
            <person name="Hu Y."/>
            <person name="Wu T."/>
            <person name="Yang Q."/>
            <person name="An Z."/>
            <person name="Feng S."/>
            <person name="Deng Z."/>
            <person name="Wu W."/>
            <person name="Zeng X."/>
            <person name="Tu M."/>
            <person name="Wang X."/>
            <person name="Huang H."/>
        </authorList>
    </citation>
    <scope>NUCLEOTIDE SEQUENCE</scope>
    <source>
        <strain evidence="8">MT/VB/25A 57/8</strain>
    </source>
</reference>
<evidence type="ECO:0000256" key="5">
    <source>
        <dbReference type="ARBA" id="ARBA00047606"/>
    </source>
</evidence>
<keyword evidence="4 6" id="KW-0808">Transferase</keyword>
<evidence type="ECO:0000313" key="8">
    <source>
        <dbReference type="EMBL" id="KAJ9159522.1"/>
    </source>
</evidence>
<comment type="pathway">
    <text evidence="1">Pigment biosynthesis; anthocyanin biosynthesis.</text>
</comment>
<evidence type="ECO:0000256" key="1">
    <source>
        <dbReference type="ARBA" id="ARBA00004935"/>
    </source>
</evidence>
<dbReference type="Gene3D" id="3.40.50.2000">
    <property type="entry name" value="Glycogen Phosphorylase B"/>
    <property type="match status" value="2"/>
</dbReference>
<organism evidence="8 9">
    <name type="scientific">Hevea brasiliensis</name>
    <name type="common">Para rubber tree</name>
    <name type="synonym">Siphonia brasiliensis</name>
    <dbReference type="NCBI Taxonomy" id="3981"/>
    <lineage>
        <taxon>Eukaryota</taxon>
        <taxon>Viridiplantae</taxon>
        <taxon>Streptophyta</taxon>
        <taxon>Embryophyta</taxon>
        <taxon>Tracheophyta</taxon>
        <taxon>Spermatophyta</taxon>
        <taxon>Magnoliopsida</taxon>
        <taxon>eudicotyledons</taxon>
        <taxon>Gunneridae</taxon>
        <taxon>Pentapetalae</taxon>
        <taxon>rosids</taxon>
        <taxon>fabids</taxon>
        <taxon>Malpighiales</taxon>
        <taxon>Euphorbiaceae</taxon>
        <taxon>Crotonoideae</taxon>
        <taxon>Micrandreae</taxon>
        <taxon>Hevea</taxon>
    </lineage>
</organism>
<evidence type="ECO:0000256" key="6">
    <source>
        <dbReference type="RuleBase" id="RU003718"/>
    </source>
</evidence>
<gene>
    <name evidence="8" type="ORF">P3X46_025028</name>
</gene>
<proteinExistence type="inferred from homology"/>
<comment type="similarity">
    <text evidence="2 6">Belongs to the UDP-glycosyltransferase family.</text>
</comment>
<dbReference type="EC" id="2.4.1.-" evidence="7"/>
<dbReference type="SUPFAM" id="SSF53756">
    <property type="entry name" value="UDP-Glycosyltransferase/glycogen phosphorylase"/>
    <property type="match status" value="1"/>
</dbReference>
<dbReference type="Proteomes" id="UP001174677">
    <property type="component" value="Chromosome 14"/>
</dbReference>
<keyword evidence="9" id="KW-1185">Reference proteome</keyword>
<keyword evidence="3 6" id="KW-0328">Glycosyltransferase</keyword>
<name>A0ABQ9L498_HEVBR</name>
<dbReference type="CDD" id="cd03784">
    <property type="entry name" value="GT1_Gtf-like"/>
    <property type="match status" value="1"/>
</dbReference>
<evidence type="ECO:0000256" key="3">
    <source>
        <dbReference type="ARBA" id="ARBA00022676"/>
    </source>
</evidence>
<comment type="catalytic activity">
    <reaction evidence="5">
        <text>an anthocyanidin + UDP-alpha-D-glucose + H(+) = an anthocyanidin 3-O-beta-D-glucoside + UDP</text>
        <dbReference type="Rhea" id="RHEA:20093"/>
        <dbReference type="ChEBI" id="CHEBI:15378"/>
        <dbReference type="ChEBI" id="CHEBI:16307"/>
        <dbReference type="ChEBI" id="CHEBI:58223"/>
        <dbReference type="ChEBI" id="CHEBI:58885"/>
        <dbReference type="ChEBI" id="CHEBI:143576"/>
        <dbReference type="EC" id="2.4.1.115"/>
    </reaction>
</comment>
<protein>
    <recommendedName>
        <fullName evidence="7">Glycosyltransferase</fullName>
        <ecNumber evidence="7">2.4.1.-</ecNumber>
    </recommendedName>
</protein>
<evidence type="ECO:0000256" key="2">
    <source>
        <dbReference type="ARBA" id="ARBA00009995"/>
    </source>
</evidence>
<accession>A0ABQ9L498</accession>
<dbReference type="PANTHER" id="PTHR48047">
    <property type="entry name" value="GLYCOSYLTRANSFERASE"/>
    <property type="match status" value="1"/>
</dbReference>
<evidence type="ECO:0000256" key="4">
    <source>
        <dbReference type="ARBA" id="ARBA00022679"/>
    </source>
</evidence>
<dbReference type="PROSITE" id="PS00375">
    <property type="entry name" value="UDPGT"/>
    <property type="match status" value="1"/>
</dbReference>
<dbReference type="EMBL" id="JARPOI010000014">
    <property type="protein sequence ID" value="KAJ9159522.1"/>
    <property type="molecule type" value="Genomic_DNA"/>
</dbReference>
<dbReference type="InterPro" id="IPR035595">
    <property type="entry name" value="UDP_glycos_trans_CS"/>
</dbReference>
<dbReference type="Pfam" id="PF00201">
    <property type="entry name" value="UDPGT"/>
    <property type="match status" value="1"/>
</dbReference>
<sequence>MGSEPDQLHILLFPLMAQGHMLPLLDIARLFVARGVKATIITTPVNAPRFTKSIQTPQDSYTQINLKIIKFPCQEAGLPDGLENLDMVSDQHIHRKFFDALSLLQEPLEQAIEELRPHGLVSDIFFPWTTDVASKYGIPRLIFHGTSFISMCCKANIEQHQPHKKVSSDTEPFILPGLPDPLKFTKLQLPDTFTQQNPTVFSRLLGSAKEVEERSYGMIVNSFYELESSYADYYRKVLGRKAWHIGPVSLCNRNFEEKAQRGRAASISEHECVKWLDAKKFNSVIYVCFGTVTKFSDSQLHEIAIGLEASGQDFIWVVRKDKNEKESEEKWLPDGYEGRIQGKGLIIRGWAPQVLILDHEAIGGFVTHCGWNSTLEGVSAGLPMVTWPIFAEQFFNEKLITDVLRIGVGVGAQKWMRMVGDYVTSEKIEKAVKEIMMGEKAEEMRSRAKKIGEMAKEATEEGGSSYNDLGALIEELKAHHA</sequence>
<comment type="caution">
    <text evidence="8">The sequence shown here is derived from an EMBL/GenBank/DDBJ whole genome shotgun (WGS) entry which is preliminary data.</text>
</comment>
<evidence type="ECO:0000256" key="7">
    <source>
        <dbReference type="RuleBase" id="RU362057"/>
    </source>
</evidence>
<dbReference type="PANTHER" id="PTHR48047:SF135">
    <property type="entry name" value="GLYCOSYLTRANSFERASE"/>
    <property type="match status" value="1"/>
</dbReference>